<evidence type="ECO:0000313" key="1">
    <source>
        <dbReference type="EMBL" id="CAA6823909.1"/>
    </source>
</evidence>
<protein>
    <submittedName>
        <fullName evidence="1">Uncharacterized protein</fullName>
    </submittedName>
</protein>
<name>A0A6S6UAZ9_9GAMM</name>
<reference evidence="1" key="1">
    <citation type="submission" date="2020-01" db="EMBL/GenBank/DDBJ databases">
        <authorList>
            <person name="Meier V. D."/>
            <person name="Meier V D."/>
        </authorList>
    </citation>
    <scope>NUCLEOTIDE SEQUENCE</scope>
    <source>
        <strain evidence="1">HLG_WM_MAG_07</strain>
    </source>
</reference>
<gene>
    <name evidence="1" type="ORF">HELGO_WM6741</name>
</gene>
<organism evidence="1">
    <name type="scientific">uncultured Thiotrichaceae bacterium</name>
    <dbReference type="NCBI Taxonomy" id="298394"/>
    <lineage>
        <taxon>Bacteria</taxon>
        <taxon>Pseudomonadati</taxon>
        <taxon>Pseudomonadota</taxon>
        <taxon>Gammaproteobacteria</taxon>
        <taxon>Thiotrichales</taxon>
        <taxon>Thiotrichaceae</taxon>
        <taxon>environmental samples</taxon>
    </lineage>
</organism>
<sequence length="37" mass="4257">MMPLLLGVQYCGEISVSDWVLEANRCILNSLKPRIFF</sequence>
<proteinExistence type="predicted"/>
<dbReference type="EMBL" id="CACVAY010000117">
    <property type="protein sequence ID" value="CAA6823909.1"/>
    <property type="molecule type" value="Genomic_DNA"/>
</dbReference>
<accession>A0A6S6UAZ9</accession>
<dbReference type="AlphaFoldDB" id="A0A6S6UAZ9"/>